<feature type="domain" description="N-acetyltransferase" evidence="1">
    <location>
        <begin position="26"/>
        <end position="175"/>
    </location>
</feature>
<dbReference type="Proteomes" id="UP001501207">
    <property type="component" value="Unassembled WGS sequence"/>
</dbReference>
<dbReference type="InterPro" id="IPR051531">
    <property type="entry name" value="N-acetyltransferase"/>
</dbReference>
<evidence type="ECO:0000313" key="2">
    <source>
        <dbReference type="EMBL" id="GAA4300419.1"/>
    </source>
</evidence>
<dbReference type="CDD" id="cd04301">
    <property type="entry name" value="NAT_SF"/>
    <property type="match status" value="1"/>
</dbReference>
<reference evidence="3" key="1">
    <citation type="journal article" date="2019" name="Int. J. Syst. Evol. Microbiol.">
        <title>The Global Catalogue of Microorganisms (GCM) 10K type strain sequencing project: providing services to taxonomists for standard genome sequencing and annotation.</title>
        <authorList>
            <consortium name="The Broad Institute Genomics Platform"/>
            <consortium name="The Broad Institute Genome Sequencing Center for Infectious Disease"/>
            <person name="Wu L."/>
            <person name="Ma J."/>
        </authorList>
    </citation>
    <scope>NUCLEOTIDE SEQUENCE [LARGE SCALE GENOMIC DNA]</scope>
    <source>
        <strain evidence="3">JCM 17664</strain>
    </source>
</reference>
<dbReference type="Gene3D" id="3.40.630.30">
    <property type="match status" value="1"/>
</dbReference>
<dbReference type="EMBL" id="BAABFN010000001">
    <property type="protein sequence ID" value="GAA4300419.1"/>
    <property type="molecule type" value="Genomic_DNA"/>
</dbReference>
<keyword evidence="3" id="KW-1185">Reference proteome</keyword>
<comment type="caution">
    <text evidence="2">The sequence shown here is derived from an EMBL/GenBank/DDBJ whole genome shotgun (WGS) entry which is preliminary data.</text>
</comment>
<dbReference type="Pfam" id="PF13302">
    <property type="entry name" value="Acetyltransf_3"/>
    <property type="match status" value="1"/>
</dbReference>
<dbReference type="SUPFAM" id="SSF55729">
    <property type="entry name" value="Acyl-CoA N-acyltransferases (Nat)"/>
    <property type="match status" value="1"/>
</dbReference>
<accession>A0ABP8FCJ1</accession>
<evidence type="ECO:0000313" key="3">
    <source>
        <dbReference type="Proteomes" id="UP001501207"/>
    </source>
</evidence>
<evidence type="ECO:0000259" key="1">
    <source>
        <dbReference type="PROSITE" id="PS51186"/>
    </source>
</evidence>
<dbReference type="InterPro" id="IPR000182">
    <property type="entry name" value="GNAT_dom"/>
</dbReference>
<dbReference type="PROSITE" id="PS51186">
    <property type="entry name" value="GNAT"/>
    <property type="match status" value="1"/>
</dbReference>
<dbReference type="PANTHER" id="PTHR43792:SF13">
    <property type="entry name" value="ACETYLTRANSFERASE"/>
    <property type="match status" value="1"/>
</dbReference>
<dbReference type="RefSeq" id="WP_344973715.1">
    <property type="nucleotide sequence ID" value="NZ_BAABFN010000001.1"/>
</dbReference>
<dbReference type="PANTHER" id="PTHR43792">
    <property type="entry name" value="GNAT FAMILY, PUTATIVE (AFU_ORTHOLOGUE AFUA_3G00765)-RELATED-RELATED"/>
    <property type="match status" value="1"/>
</dbReference>
<proteinExistence type="predicted"/>
<organism evidence="2 3">
    <name type="scientific">Compostibacter hankyongensis</name>
    <dbReference type="NCBI Taxonomy" id="1007089"/>
    <lineage>
        <taxon>Bacteria</taxon>
        <taxon>Pseudomonadati</taxon>
        <taxon>Bacteroidota</taxon>
        <taxon>Chitinophagia</taxon>
        <taxon>Chitinophagales</taxon>
        <taxon>Chitinophagaceae</taxon>
        <taxon>Compostibacter</taxon>
    </lineage>
</organism>
<name>A0ABP8FCJ1_9BACT</name>
<sequence length="178" mass="19780">MIVTPRLFLYACELKHYEAVLQGGDALSRLLNTEVPEKWTETPELVLVAFDKMKSDPSLLGWFFYFIVHQRDNRLIGTGGFKGKPSASGAVEIGYEIVPDYRDQGYATETASALIDFAFSHSEIRKVVGHTLSEFDAAVRVLQKAGLQFVKTEGSGDLCRWEITRAAYTGGRTAPGRK</sequence>
<protein>
    <recommendedName>
        <fullName evidence="1">N-acetyltransferase domain-containing protein</fullName>
    </recommendedName>
</protein>
<gene>
    <name evidence="2" type="ORF">GCM10023143_01370</name>
</gene>
<dbReference type="InterPro" id="IPR016181">
    <property type="entry name" value="Acyl_CoA_acyltransferase"/>
</dbReference>